<dbReference type="Pfam" id="PF00403">
    <property type="entry name" value="HMA"/>
    <property type="match status" value="1"/>
</dbReference>
<dbReference type="RefSeq" id="WP_003355015.1">
    <property type="nucleotide sequence ID" value="NZ_JH414762.1"/>
</dbReference>
<keyword evidence="3" id="KW-1185">Reference proteome</keyword>
<dbReference type="Gene3D" id="3.30.70.100">
    <property type="match status" value="1"/>
</dbReference>
<organism evidence="2 3">
    <name type="scientific">Bacillus smithii 7_3_47FAA</name>
    <dbReference type="NCBI Taxonomy" id="665952"/>
    <lineage>
        <taxon>Bacteria</taxon>
        <taxon>Bacillati</taxon>
        <taxon>Bacillota</taxon>
        <taxon>Bacilli</taxon>
        <taxon>Bacillales</taxon>
        <taxon>Bacillaceae</taxon>
        <taxon>Bacillus</taxon>
    </lineage>
</organism>
<accession>G9QNV2</accession>
<name>G9QNV2_9BACI</name>
<comment type="caution">
    <text evidence="2">The sequence shown here is derived from an EMBL/GenBank/DDBJ whole genome shotgun (WGS) entry which is preliminary data.</text>
</comment>
<feature type="domain" description="HMA" evidence="1">
    <location>
        <begin position="16"/>
        <end position="64"/>
    </location>
</feature>
<reference evidence="2 3" key="1">
    <citation type="submission" date="2011-09" db="EMBL/GenBank/DDBJ databases">
        <title>The Genome Sequence of Bacillus smithii 7_3_47FAA.</title>
        <authorList>
            <consortium name="The Broad Institute Genome Sequencing Platform"/>
            <person name="Earl A."/>
            <person name="Ward D."/>
            <person name="Feldgarden M."/>
            <person name="Gevers D."/>
            <person name="Daigneault M."/>
            <person name="Strauss J."/>
            <person name="Allen-Vercoe E."/>
            <person name="Young S.K."/>
            <person name="Zeng Q."/>
            <person name="Gargeya S."/>
            <person name="Fitzgerald M."/>
            <person name="Haas B."/>
            <person name="Abouelleil A."/>
            <person name="Alvarado L."/>
            <person name="Arachchi H.M."/>
            <person name="Berlin A."/>
            <person name="Brown A."/>
            <person name="Chapman S.B."/>
            <person name="Chen Z."/>
            <person name="Dunbar C."/>
            <person name="Freedman E."/>
            <person name="Gearin G."/>
            <person name="Goldberg J."/>
            <person name="Griggs A."/>
            <person name="Gujja S."/>
            <person name="Heiman D."/>
            <person name="Howarth C."/>
            <person name="Larson L."/>
            <person name="Lui A."/>
            <person name="MacDonald P.J.P."/>
            <person name="Montmayeur A."/>
            <person name="Murphy C."/>
            <person name="Neiman D."/>
            <person name="Pearson M."/>
            <person name="Priest M."/>
            <person name="Roberts A."/>
            <person name="Saif S."/>
            <person name="Shea T."/>
            <person name="Shenoy N."/>
            <person name="Sisk P."/>
            <person name="Stolte C."/>
            <person name="Sykes S."/>
            <person name="Wortman J."/>
            <person name="Nusbaum C."/>
            <person name="Birren B."/>
        </authorList>
    </citation>
    <scope>NUCLEOTIDE SEQUENCE [LARGE SCALE GENOMIC DNA]</scope>
    <source>
        <strain evidence="2 3">7_3_47FAA</strain>
    </source>
</reference>
<evidence type="ECO:0000259" key="1">
    <source>
        <dbReference type="Pfam" id="PF00403"/>
    </source>
</evidence>
<evidence type="ECO:0000313" key="3">
    <source>
        <dbReference type="Proteomes" id="UP000011747"/>
    </source>
</evidence>
<dbReference type="Proteomes" id="UP000011747">
    <property type="component" value="Unassembled WGS sequence"/>
</dbReference>
<dbReference type="AlphaFoldDB" id="G9QNV2"/>
<sequence length="81" mass="9334">MITRMISIPNMTESDKDTVSRVLHDVWGVRNIQMNAEKKTVAISFDENAATLEDFRQAMIDNGFECQMMEHQPPDIPDHIQ</sequence>
<dbReference type="SUPFAM" id="SSF55008">
    <property type="entry name" value="HMA, heavy metal-associated domain"/>
    <property type="match status" value="1"/>
</dbReference>
<gene>
    <name evidence="2" type="ORF">HMPREF1015_03187</name>
</gene>
<dbReference type="GeneID" id="87581310"/>
<dbReference type="InterPro" id="IPR036163">
    <property type="entry name" value="HMA_dom_sf"/>
</dbReference>
<evidence type="ECO:0000313" key="2">
    <source>
        <dbReference type="EMBL" id="EHL74862.1"/>
    </source>
</evidence>
<dbReference type="HOGENOM" id="CLU_2566790_0_0_9"/>
<dbReference type="InterPro" id="IPR006121">
    <property type="entry name" value="HMA_dom"/>
</dbReference>
<dbReference type="PATRIC" id="fig|665952.3.peg.2823"/>
<protein>
    <recommendedName>
        <fullName evidence="1">HMA domain-containing protein</fullName>
    </recommendedName>
</protein>
<dbReference type="GO" id="GO:0046872">
    <property type="term" value="F:metal ion binding"/>
    <property type="evidence" value="ECO:0007669"/>
    <property type="project" value="InterPro"/>
</dbReference>
<dbReference type="EMBL" id="ACWF01000144">
    <property type="protein sequence ID" value="EHL74862.1"/>
    <property type="molecule type" value="Genomic_DNA"/>
</dbReference>
<proteinExistence type="predicted"/>